<keyword evidence="2" id="KW-1185">Reference proteome</keyword>
<organism evidence="1 2">
    <name type="scientific">Prunus persica</name>
    <name type="common">Peach</name>
    <name type="synonym">Amygdalus persica</name>
    <dbReference type="NCBI Taxonomy" id="3760"/>
    <lineage>
        <taxon>Eukaryota</taxon>
        <taxon>Viridiplantae</taxon>
        <taxon>Streptophyta</taxon>
        <taxon>Embryophyta</taxon>
        <taxon>Tracheophyta</taxon>
        <taxon>Spermatophyta</taxon>
        <taxon>Magnoliopsida</taxon>
        <taxon>eudicotyledons</taxon>
        <taxon>Gunneridae</taxon>
        <taxon>Pentapetalae</taxon>
        <taxon>rosids</taxon>
        <taxon>fabids</taxon>
        <taxon>Rosales</taxon>
        <taxon>Rosaceae</taxon>
        <taxon>Amygdaloideae</taxon>
        <taxon>Amygdaleae</taxon>
        <taxon>Prunus</taxon>
    </lineage>
</organism>
<sequence>MKPTSLFLFLLPHHHHRLILASKPLQLVGPLFSLSLLMKMVFGFSPRQGSGQYDLGYQYTHVLFQITTTLCRLRVIVLGVRPVVINKKVA</sequence>
<accession>A0A251Q1R2</accession>
<dbReference type="EMBL" id="CM007653">
    <property type="protein sequence ID" value="ONI17749.1"/>
    <property type="molecule type" value="Genomic_DNA"/>
</dbReference>
<dbReference type="AlphaFoldDB" id="A0A251Q1R2"/>
<gene>
    <name evidence="1" type="ORF">PRUPE_3G176800</name>
</gene>
<protein>
    <submittedName>
        <fullName evidence="1">Uncharacterized protein</fullName>
    </submittedName>
</protein>
<dbReference type="Gramene" id="ONI17749">
    <property type="protein sequence ID" value="ONI17749"/>
    <property type="gene ID" value="PRUPE_3G176800"/>
</dbReference>
<dbReference type="Proteomes" id="UP000006882">
    <property type="component" value="Chromosome G3"/>
</dbReference>
<reference evidence="1 2" key="1">
    <citation type="journal article" date="2013" name="Nat. Genet.">
        <title>The high-quality draft genome of peach (Prunus persica) identifies unique patterns of genetic diversity, domestication and genome evolution.</title>
        <authorList>
            <consortium name="International Peach Genome Initiative"/>
            <person name="Verde I."/>
            <person name="Abbott A.G."/>
            <person name="Scalabrin S."/>
            <person name="Jung S."/>
            <person name="Shu S."/>
            <person name="Marroni F."/>
            <person name="Zhebentyayeva T."/>
            <person name="Dettori M.T."/>
            <person name="Grimwood J."/>
            <person name="Cattonaro F."/>
            <person name="Zuccolo A."/>
            <person name="Rossini L."/>
            <person name="Jenkins J."/>
            <person name="Vendramin E."/>
            <person name="Meisel L.A."/>
            <person name="Decroocq V."/>
            <person name="Sosinski B."/>
            <person name="Prochnik S."/>
            <person name="Mitros T."/>
            <person name="Policriti A."/>
            <person name="Cipriani G."/>
            <person name="Dondini L."/>
            <person name="Ficklin S."/>
            <person name="Goodstein D.M."/>
            <person name="Xuan P."/>
            <person name="Del Fabbro C."/>
            <person name="Aramini V."/>
            <person name="Copetti D."/>
            <person name="Gonzalez S."/>
            <person name="Horner D.S."/>
            <person name="Falchi R."/>
            <person name="Lucas S."/>
            <person name="Mica E."/>
            <person name="Maldonado J."/>
            <person name="Lazzari B."/>
            <person name="Bielenberg D."/>
            <person name="Pirona R."/>
            <person name="Miculan M."/>
            <person name="Barakat A."/>
            <person name="Testolin R."/>
            <person name="Stella A."/>
            <person name="Tartarini S."/>
            <person name="Tonutti P."/>
            <person name="Arus P."/>
            <person name="Orellana A."/>
            <person name="Wells C."/>
            <person name="Main D."/>
            <person name="Vizzotto G."/>
            <person name="Silva H."/>
            <person name="Salamini F."/>
            <person name="Schmutz J."/>
            <person name="Morgante M."/>
            <person name="Rokhsar D.S."/>
        </authorList>
    </citation>
    <scope>NUCLEOTIDE SEQUENCE [LARGE SCALE GENOMIC DNA]</scope>
    <source>
        <strain evidence="2">cv. Nemared</strain>
    </source>
</reference>
<evidence type="ECO:0000313" key="1">
    <source>
        <dbReference type="EMBL" id="ONI17749.1"/>
    </source>
</evidence>
<evidence type="ECO:0000313" key="2">
    <source>
        <dbReference type="Proteomes" id="UP000006882"/>
    </source>
</evidence>
<name>A0A251Q1R2_PRUPE</name>
<proteinExistence type="predicted"/>